<gene>
    <name evidence="1" type="ORF">BHC46_08000</name>
</gene>
<protein>
    <recommendedName>
        <fullName evidence="3">Transposase</fullName>
    </recommendedName>
</protein>
<reference evidence="1 2" key="1">
    <citation type="journal article" date="2017" name="MBio">
        <title>Type VI secretion-mediated competition in the bee gut microbiome.</title>
        <authorList>
            <person name="Steele M.I."/>
            <person name="Kwong W.K."/>
            <person name="Powell J.E."/>
            <person name="Whiteley M."/>
            <person name="Moran N.A."/>
        </authorList>
    </citation>
    <scope>NUCLEOTIDE SEQUENCE [LARGE SCALE GENOMIC DNA]</scope>
    <source>
        <strain evidence="1 2">Ruf1-X</strain>
    </source>
</reference>
<evidence type="ECO:0000313" key="1">
    <source>
        <dbReference type="EMBL" id="PIT46980.1"/>
    </source>
</evidence>
<name>A0A2N9XF93_9NEIS</name>
<sequence length="67" mass="7445">MIKPYREHQTASNSAASANHLPRQFDVGSKQQIIVADLSYIGVSHHCNYLCVLLNLPYRQITGYGVG</sequence>
<dbReference type="RefSeq" id="WP_100139312.1">
    <property type="nucleotide sequence ID" value="NZ_MEIP01000021.1"/>
</dbReference>
<comment type="caution">
    <text evidence="1">The sequence shown here is derived from an EMBL/GenBank/DDBJ whole genome shotgun (WGS) entry which is preliminary data.</text>
</comment>
<dbReference type="AlphaFoldDB" id="A0A2N9XF93"/>
<evidence type="ECO:0000313" key="2">
    <source>
        <dbReference type="Proteomes" id="UP000229970"/>
    </source>
</evidence>
<accession>A0A2N9XF93</accession>
<dbReference type="Proteomes" id="UP000229970">
    <property type="component" value="Unassembled WGS sequence"/>
</dbReference>
<proteinExistence type="predicted"/>
<dbReference type="EMBL" id="MEIP01000021">
    <property type="protein sequence ID" value="PIT46980.1"/>
    <property type="molecule type" value="Genomic_DNA"/>
</dbReference>
<evidence type="ECO:0008006" key="3">
    <source>
        <dbReference type="Google" id="ProtNLM"/>
    </source>
</evidence>
<organism evidence="1 2">
    <name type="scientific">Snodgrassella alvi</name>
    <dbReference type="NCBI Taxonomy" id="1196083"/>
    <lineage>
        <taxon>Bacteria</taxon>
        <taxon>Pseudomonadati</taxon>
        <taxon>Pseudomonadota</taxon>
        <taxon>Betaproteobacteria</taxon>
        <taxon>Neisseriales</taxon>
        <taxon>Neisseriaceae</taxon>
        <taxon>Snodgrassella</taxon>
    </lineage>
</organism>